<dbReference type="Proteomes" id="UP000245577">
    <property type="component" value="Unassembled WGS sequence"/>
</dbReference>
<reference evidence="2 3" key="1">
    <citation type="submission" date="2017-03" db="EMBL/GenBank/DDBJ databases">
        <title>Genome sequence of Methanobrevibacter wosei.</title>
        <authorList>
            <person name="Poehlein A."/>
            <person name="Seedorf H."/>
            <person name="Daniel R."/>
        </authorList>
    </citation>
    <scope>NUCLEOTIDE SEQUENCE [LARGE SCALE GENOMIC DNA]</scope>
    <source>
        <strain evidence="2 3">DSM 11979</strain>
    </source>
</reference>
<dbReference type="InterPro" id="IPR029000">
    <property type="entry name" value="Cyclophilin-like_dom_sf"/>
</dbReference>
<dbReference type="InterPro" id="IPR041183">
    <property type="entry name" value="Cyclophilin-like"/>
</dbReference>
<evidence type="ECO:0000259" key="1">
    <source>
        <dbReference type="Pfam" id="PF18050"/>
    </source>
</evidence>
<accession>A0A2U1S970</accession>
<dbReference type="RefSeq" id="WP_116668931.1">
    <property type="nucleotide sequence ID" value="NZ_CALIUN010000002.1"/>
</dbReference>
<comment type="caution">
    <text evidence="2">The sequence shown here is derived from an EMBL/GenBank/DDBJ whole genome shotgun (WGS) entry which is preliminary data.</text>
</comment>
<dbReference type="EMBL" id="MZGU01000002">
    <property type="protein sequence ID" value="PWB86981.1"/>
    <property type="molecule type" value="Genomic_DNA"/>
</dbReference>
<dbReference type="OrthoDB" id="75402at2157"/>
<dbReference type="Pfam" id="PF18050">
    <property type="entry name" value="Cyclophil_like2"/>
    <property type="match status" value="1"/>
</dbReference>
<evidence type="ECO:0000313" key="2">
    <source>
        <dbReference type="EMBL" id="PWB86981.1"/>
    </source>
</evidence>
<dbReference type="SUPFAM" id="SSF50891">
    <property type="entry name" value="Cyclophilin-like"/>
    <property type="match status" value="1"/>
</dbReference>
<gene>
    <name evidence="2" type="ORF">MBBWO_00950</name>
</gene>
<keyword evidence="3" id="KW-1185">Reference proteome</keyword>
<organism evidence="2 3">
    <name type="scientific">Methanobrevibacter woesei</name>
    <dbReference type="NCBI Taxonomy" id="190976"/>
    <lineage>
        <taxon>Archaea</taxon>
        <taxon>Methanobacteriati</taxon>
        <taxon>Methanobacteriota</taxon>
        <taxon>Methanomada group</taxon>
        <taxon>Methanobacteria</taxon>
        <taxon>Methanobacteriales</taxon>
        <taxon>Methanobacteriaceae</taxon>
        <taxon>Methanobrevibacter</taxon>
    </lineage>
</organism>
<feature type="domain" description="Cyclophilin-like" evidence="1">
    <location>
        <begin position="5"/>
        <end position="113"/>
    </location>
</feature>
<dbReference type="Gene3D" id="2.40.100.20">
    <property type="match status" value="1"/>
</dbReference>
<proteinExistence type="predicted"/>
<protein>
    <recommendedName>
        <fullName evidence="1">Cyclophilin-like domain-containing protein</fullName>
    </recommendedName>
</protein>
<dbReference type="AlphaFoldDB" id="A0A2U1S970"/>
<sequence>MRFKITIDDNEFHANMLDYDLVNQIAEMCPFESNFKSFHGHEYFTKLPSPADDEGCPLTDKLHANKLYYHKKWNALFITFEDEEVANYKIVHIGDFEEDASEYLKDCGRNVHIICETAD</sequence>
<name>A0A2U1S970_9EURY</name>
<evidence type="ECO:0000313" key="3">
    <source>
        <dbReference type="Proteomes" id="UP000245577"/>
    </source>
</evidence>